<evidence type="ECO:0000313" key="2">
    <source>
        <dbReference type="EMBL" id="EES51689.1"/>
    </source>
</evidence>
<keyword evidence="3" id="KW-1185">Reference proteome</keyword>
<dbReference type="Pfam" id="PF01609">
    <property type="entry name" value="DDE_Tnp_1"/>
    <property type="match status" value="1"/>
</dbReference>
<evidence type="ECO:0000313" key="3">
    <source>
        <dbReference type="Proteomes" id="UP000009374"/>
    </source>
</evidence>
<proteinExistence type="predicted"/>
<sequence length="188" mass="20994">MSSPLTTSRPSDLYTRMSPGEIAKAIPQGCDWGGKRNSQGNVKWWRGFKIHIHSAEGEIPLAVLVTSASVHDSQPVPYLVKRTKERCPNVLYTLTDAAYDAQSITRLIEGYGGVHVTDSNPRGGEEILLDPAKKERYKKRSGAERVFSRLKEDFGVTFLRVRVPRKVTAHMMFSVLALTADQLLRLVV</sequence>
<accession>C6I0N4</accession>
<feature type="domain" description="Transposase IS4-like" evidence="1">
    <location>
        <begin position="35"/>
        <end position="178"/>
    </location>
</feature>
<gene>
    <name evidence="2" type="ORF">UBAL3_95680126</name>
</gene>
<dbReference type="AlphaFoldDB" id="C6I0N4"/>
<evidence type="ECO:0000259" key="1">
    <source>
        <dbReference type="Pfam" id="PF01609"/>
    </source>
</evidence>
<dbReference type="EMBL" id="GG693887">
    <property type="protein sequence ID" value="EES51689.1"/>
    <property type="molecule type" value="Genomic_DNA"/>
</dbReference>
<dbReference type="Proteomes" id="UP000009374">
    <property type="component" value="Unassembled WGS sequence"/>
</dbReference>
<reference evidence="2 3" key="1">
    <citation type="journal article" date="2009" name="Appl. Environ. Microbiol.">
        <title>Community genomic and proteomic analyses of chemoautotrophic iron-oxidizing "Leptospirillum rubarum" (Group II) and "Leptospirillum ferrodiazotrophum" (Group III) bacteria in acid mine drainage biofilms.</title>
        <authorList>
            <person name="Goltsman D.S."/>
            <person name="Denef V.J."/>
            <person name="Singer S.W."/>
            <person name="VerBerkmoes N.C."/>
            <person name="Lefsrud M."/>
            <person name="Mueller R.S."/>
            <person name="Dick G.J."/>
            <person name="Sun C.L."/>
            <person name="Wheeler K.E."/>
            <person name="Zemla A."/>
            <person name="Baker B.J."/>
            <person name="Hauser L."/>
            <person name="Land M."/>
            <person name="Shah M.B."/>
            <person name="Thelen M.P."/>
            <person name="Hettich R.L."/>
            <person name="Banfield J.F."/>
        </authorList>
    </citation>
    <scope>NUCLEOTIDE SEQUENCE [LARGE SCALE GENOMIC DNA]</scope>
</reference>
<protein>
    <submittedName>
        <fullName evidence="2">Transposase, IS4 family protein</fullName>
    </submittedName>
</protein>
<dbReference type="GO" id="GO:0006313">
    <property type="term" value="P:DNA transposition"/>
    <property type="evidence" value="ECO:0007669"/>
    <property type="project" value="InterPro"/>
</dbReference>
<dbReference type="GO" id="GO:0004803">
    <property type="term" value="F:transposase activity"/>
    <property type="evidence" value="ECO:0007669"/>
    <property type="project" value="InterPro"/>
</dbReference>
<dbReference type="InterPro" id="IPR002559">
    <property type="entry name" value="Transposase_11"/>
</dbReference>
<dbReference type="GO" id="GO:0003677">
    <property type="term" value="F:DNA binding"/>
    <property type="evidence" value="ECO:0007669"/>
    <property type="project" value="InterPro"/>
</dbReference>
<name>C6I0N4_9BACT</name>
<organism evidence="2 3">
    <name type="scientific">Leptospirillum ferrodiazotrophum</name>
    <dbReference type="NCBI Taxonomy" id="412449"/>
    <lineage>
        <taxon>Bacteria</taxon>
        <taxon>Pseudomonadati</taxon>
        <taxon>Nitrospirota</taxon>
        <taxon>Nitrospiria</taxon>
        <taxon>Nitrospirales</taxon>
        <taxon>Nitrospiraceae</taxon>
        <taxon>Leptospirillum</taxon>
    </lineage>
</organism>